<dbReference type="Pfam" id="PF04228">
    <property type="entry name" value="Zn_peptidase"/>
    <property type="match status" value="1"/>
</dbReference>
<proteinExistence type="predicted"/>
<evidence type="ECO:0000313" key="6">
    <source>
        <dbReference type="EMBL" id="MEV0967981.1"/>
    </source>
</evidence>
<dbReference type="EMBL" id="JBFALK010000002">
    <property type="protein sequence ID" value="MEV0967981.1"/>
    <property type="molecule type" value="Genomic_DNA"/>
</dbReference>
<sequence>MRIPLIAVVPGVLTGLLLTGTAPASATTETATSAQSAPVALAKNKIYRSGAAKEIACSPTEPRKGSAASIKRYLQLVAKCNDVLWTRQFKAVGWRFSRPRVVVMTTGTKSPCGKLTSWSPAHYCPDSRTIYFRLLRSQIKDPFPLVLAKTMAHEYGHHVQQRTGIFGTYWSMYNRTQSRTARNLLNHRLEQQAECFSGVFLRATEAYLPVDPREYDYVVDWAAKNATDTIHGKGRNQAWWLERGFDSASPAACNTWVAPNARVA</sequence>
<evidence type="ECO:0000313" key="7">
    <source>
        <dbReference type="Proteomes" id="UP001551675"/>
    </source>
</evidence>
<dbReference type="Proteomes" id="UP001551675">
    <property type="component" value="Unassembled WGS sequence"/>
</dbReference>
<feature type="chain" id="PRO_5046278395" evidence="5">
    <location>
        <begin position="27"/>
        <end position="264"/>
    </location>
</feature>
<feature type="signal peptide" evidence="5">
    <location>
        <begin position="1"/>
        <end position="26"/>
    </location>
</feature>
<reference evidence="6 7" key="1">
    <citation type="submission" date="2024-06" db="EMBL/GenBank/DDBJ databases">
        <title>The Natural Products Discovery Center: Release of the First 8490 Sequenced Strains for Exploring Actinobacteria Biosynthetic Diversity.</title>
        <authorList>
            <person name="Kalkreuter E."/>
            <person name="Kautsar S.A."/>
            <person name="Yang D."/>
            <person name="Bader C.D."/>
            <person name="Teijaro C.N."/>
            <person name="Fluegel L."/>
            <person name="Davis C.M."/>
            <person name="Simpson J.R."/>
            <person name="Lauterbach L."/>
            <person name="Steele A.D."/>
            <person name="Gui C."/>
            <person name="Meng S."/>
            <person name="Li G."/>
            <person name="Viehrig K."/>
            <person name="Ye F."/>
            <person name="Su P."/>
            <person name="Kiefer A.F."/>
            <person name="Nichols A."/>
            <person name="Cepeda A.J."/>
            <person name="Yan W."/>
            <person name="Fan B."/>
            <person name="Jiang Y."/>
            <person name="Adhikari A."/>
            <person name="Zheng C.-J."/>
            <person name="Schuster L."/>
            <person name="Cowan T.M."/>
            <person name="Smanski M.J."/>
            <person name="Chevrette M.G."/>
            <person name="De Carvalho L.P.S."/>
            <person name="Shen B."/>
        </authorList>
    </citation>
    <scope>NUCLEOTIDE SEQUENCE [LARGE SCALE GENOMIC DNA]</scope>
    <source>
        <strain evidence="6 7">NPDC050100</strain>
    </source>
</reference>
<gene>
    <name evidence="6" type="ORF">AB0I59_05055</name>
</gene>
<keyword evidence="3" id="KW-1133">Transmembrane helix</keyword>
<protein>
    <submittedName>
        <fullName evidence="6">Neutral zinc metallopeptidase</fullName>
    </submittedName>
</protein>
<dbReference type="RefSeq" id="WP_082776821.1">
    <property type="nucleotide sequence ID" value="NZ_JBFALK010000002.1"/>
</dbReference>
<keyword evidence="4" id="KW-0472">Membrane</keyword>
<organism evidence="6 7">
    <name type="scientific">Microtetraspora glauca</name>
    <dbReference type="NCBI Taxonomy" id="1996"/>
    <lineage>
        <taxon>Bacteria</taxon>
        <taxon>Bacillati</taxon>
        <taxon>Actinomycetota</taxon>
        <taxon>Actinomycetes</taxon>
        <taxon>Streptosporangiales</taxon>
        <taxon>Streptosporangiaceae</taxon>
        <taxon>Microtetraspora</taxon>
    </lineage>
</organism>
<dbReference type="PANTHER" id="PTHR30168">
    <property type="entry name" value="PUTATIVE MEMBRANE PROTEIN YPFJ"/>
    <property type="match status" value="1"/>
</dbReference>
<dbReference type="PANTHER" id="PTHR30168:SF0">
    <property type="entry name" value="INNER MEMBRANE PROTEIN"/>
    <property type="match status" value="1"/>
</dbReference>
<evidence type="ECO:0000256" key="4">
    <source>
        <dbReference type="ARBA" id="ARBA00023136"/>
    </source>
</evidence>
<evidence type="ECO:0000256" key="5">
    <source>
        <dbReference type="SAM" id="SignalP"/>
    </source>
</evidence>
<keyword evidence="5" id="KW-0732">Signal</keyword>
<evidence type="ECO:0000256" key="2">
    <source>
        <dbReference type="ARBA" id="ARBA00022692"/>
    </source>
</evidence>
<name>A0ABV3G967_MICGL</name>
<evidence type="ECO:0000256" key="3">
    <source>
        <dbReference type="ARBA" id="ARBA00022989"/>
    </source>
</evidence>
<dbReference type="InterPro" id="IPR007343">
    <property type="entry name" value="Uncharacterised_pept_Zn_put"/>
</dbReference>
<keyword evidence="7" id="KW-1185">Reference proteome</keyword>
<evidence type="ECO:0000256" key="1">
    <source>
        <dbReference type="ARBA" id="ARBA00004167"/>
    </source>
</evidence>
<accession>A0ABV3G967</accession>
<keyword evidence="2" id="KW-0812">Transmembrane</keyword>
<comment type="subcellular location">
    <subcellularLocation>
        <location evidence="1">Membrane</location>
        <topology evidence="1">Single-pass membrane protein</topology>
    </subcellularLocation>
</comment>
<comment type="caution">
    <text evidence="6">The sequence shown here is derived from an EMBL/GenBank/DDBJ whole genome shotgun (WGS) entry which is preliminary data.</text>
</comment>